<dbReference type="Proteomes" id="UP000637423">
    <property type="component" value="Unassembled WGS sequence"/>
</dbReference>
<protein>
    <submittedName>
        <fullName evidence="2">Uncharacterized protein</fullName>
    </submittedName>
</protein>
<accession>A0A916UWU7</accession>
<proteinExistence type="predicted"/>
<feature type="region of interest" description="Disordered" evidence="1">
    <location>
        <begin position="1"/>
        <end position="26"/>
    </location>
</feature>
<sequence>MNKELIWPDKREFGSKFGQPPADSRVRQIREVSSTVPGVIRRVVEFNHSFQTVAYVEPRNEKKGIY</sequence>
<evidence type="ECO:0000313" key="2">
    <source>
        <dbReference type="EMBL" id="GGC89051.1"/>
    </source>
</evidence>
<organism evidence="2 3">
    <name type="scientific">Undibacterium terreum</name>
    <dbReference type="NCBI Taxonomy" id="1224302"/>
    <lineage>
        <taxon>Bacteria</taxon>
        <taxon>Pseudomonadati</taxon>
        <taxon>Pseudomonadota</taxon>
        <taxon>Betaproteobacteria</taxon>
        <taxon>Burkholderiales</taxon>
        <taxon>Oxalobacteraceae</taxon>
        <taxon>Undibacterium</taxon>
    </lineage>
</organism>
<dbReference type="AlphaFoldDB" id="A0A916UWU7"/>
<evidence type="ECO:0000313" key="3">
    <source>
        <dbReference type="Proteomes" id="UP000637423"/>
    </source>
</evidence>
<feature type="compositionally biased region" description="Basic and acidic residues" evidence="1">
    <location>
        <begin position="1"/>
        <end position="14"/>
    </location>
</feature>
<comment type="caution">
    <text evidence="2">The sequence shown here is derived from an EMBL/GenBank/DDBJ whole genome shotgun (WGS) entry which is preliminary data.</text>
</comment>
<dbReference type="RefSeq" id="WP_188567905.1">
    <property type="nucleotide sequence ID" value="NZ_BMED01000004.1"/>
</dbReference>
<reference evidence="2" key="2">
    <citation type="submission" date="2020-09" db="EMBL/GenBank/DDBJ databases">
        <authorList>
            <person name="Sun Q."/>
            <person name="Zhou Y."/>
        </authorList>
    </citation>
    <scope>NUCLEOTIDE SEQUENCE</scope>
    <source>
        <strain evidence="2">CGMCC 1.10998</strain>
    </source>
</reference>
<gene>
    <name evidence="2" type="ORF">GCM10011396_40350</name>
</gene>
<name>A0A916UWU7_9BURK</name>
<evidence type="ECO:0000256" key="1">
    <source>
        <dbReference type="SAM" id="MobiDB-lite"/>
    </source>
</evidence>
<reference evidence="2" key="1">
    <citation type="journal article" date="2014" name="Int. J. Syst. Evol. Microbiol.">
        <title>Complete genome sequence of Corynebacterium casei LMG S-19264T (=DSM 44701T), isolated from a smear-ripened cheese.</title>
        <authorList>
            <consortium name="US DOE Joint Genome Institute (JGI-PGF)"/>
            <person name="Walter F."/>
            <person name="Albersmeier A."/>
            <person name="Kalinowski J."/>
            <person name="Ruckert C."/>
        </authorList>
    </citation>
    <scope>NUCLEOTIDE SEQUENCE</scope>
    <source>
        <strain evidence="2">CGMCC 1.10998</strain>
    </source>
</reference>
<dbReference type="EMBL" id="BMED01000004">
    <property type="protein sequence ID" value="GGC89051.1"/>
    <property type="molecule type" value="Genomic_DNA"/>
</dbReference>
<keyword evidence="3" id="KW-1185">Reference proteome</keyword>